<name>A0A329RW20_9STRA</name>
<evidence type="ECO:0000313" key="6">
    <source>
        <dbReference type="EMBL" id="RAW28973.1"/>
    </source>
</evidence>
<dbReference type="EMBL" id="RCMV01000520">
    <property type="protein sequence ID" value="KAG3215965.1"/>
    <property type="molecule type" value="Genomic_DNA"/>
</dbReference>
<reference evidence="2" key="2">
    <citation type="submission" date="2018-10" db="EMBL/GenBank/DDBJ databases">
        <title>Effector identification in a new, highly contiguous assembly of the strawberry crown rot pathogen Phytophthora cactorum.</title>
        <authorList>
            <person name="Armitage A.D."/>
            <person name="Nellist C.F."/>
            <person name="Bates H."/>
            <person name="Vickerstaff R.J."/>
            <person name="Harrison R.J."/>
        </authorList>
    </citation>
    <scope>NUCLEOTIDE SEQUENCE</scope>
    <source>
        <strain evidence="2">4032</strain>
        <strain evidence="3">4040</strain>
        <strain evidence="4">P415</strain>
        <strain evidence="5">P421</strain>
    </source>
</reference>
<evidence type="ECO:0000313" key="2">
    <source>
        <dbReference type="EMBL" id="KAG2906412.1"/>
    </source>
</evidence>
<evidence type="ECO:0000313" key="5">
    <source>
        <dbReference type="EMBL" id="KAG3215965.1"/>
    </source>
</evidence>
<feature type="region of interest" description="Disordered" evidence="1">
    <location>
        <begin position="89"/>
        <end position="111"/>
    </location>
</feature>
<organism evidence="6 7">
    <name type="scientific">Phytophthora cactorum</name>
    <dbReference type="NCBI Taxonomy" id="29920"/>
    <lineage>
        <taxon>Eukaryota</taxon>
        <taxon>Sar</taxon>
        <taxon>Stramenopiles</taxon>
        <taxon>Oomycota</taxon>
        <taxon>Peronosporomycetes</taxon>
        <taxon>Peronosporales</taxon>
        <taxon>Peronosporaceae</taxon>
        <taxon>Phytophthora</taxon>
    </lineage>
</organism>
<dbReference type="EMBL" id="RCML01000351">
    <property type="protein sequence ID" value="KAG2979852.1"/>
    <property type="molecule type" value="Genomic_DNA"/>
</dbReference>
<dbReference type="EMBL" id="RCMI01000540">
    <property type="protein sequence ID" value="KAG2906412.1"/>
    <property type="molecule type" value="Genomic_DNA"/>
</dbReference>
<gene>
    <name evidence="6" type="ORF">PC110_g14668</name>
    <name evidence="2" type="ORF">PC115_g14294</name>
    <name evidence="3" type="ORF">PC117_g15091</name>
    <name evidence="4" type="ORF">PC118_g11531</name>
    <name evidence="5" type="ORF">PC129_g13170</name>
</gene>
<dbReference type="AlphaFoldDB" id="A0A329RW20"/>
<evidence type="ECO:0000256" key="1">
    <source>
        <dbReference type="SAM" id="MobiDB-lite"/>
    </source>
</evidence>
<dbReference type="OrthoDB" id="128858at2759"/>
<accession>A0A329RW20</accession>
<evidence type="ECO:0000313" key="3">
    <source>
        <dbReference type="EMBL" id="KAG2925787.1"/>
    </source>
</evidence>
<evidence type="ECO:0000313" key="7">
    <source>
        <dbReference type="Proteomes" id="UP000251314"/>
    </source>
</evidence>
<dbReference type="EMBL" id="RCMK01000491">
    <property type="protein sequence ID" value="KAG2925787.1"/>
    <property type="molecule type" value="Genomic_DNA"/>
</dbReference>
<evidence type="ECO:0000313" key="4">
    <source>
        <dbReference type="EMBL" id="KAG2979852.1"/>
    </source>
</evidence>
<reference evidence="6 7" key="1">
    <citation type="submission" date="2018-01" db="EMBL/GenBank/DDBJ databases">
        <title>Draft genome of the strawberry crown rot pathogen Phytophthora cactorum.</title>
        <authorList>
            <person name="Armitage A.D."/>
            <person name="Lysoe E."/>
            <person name="Nellist C.F."/>
            <person name="Harrison R.J."/>
            <person name="Brurberg M.B."/>
        </authorList>
    </citation>
    <scope>NUCLEOTIDE SEQUENCE [LARGE SCALE GENOMIC DNA]</scope>
    <source>
        <strain evidence="6 7">10300</strain>
    </source>
</reference>
<dbReference type="Proteomes" id="UP000697107">
    <property type="component" value="Unassembled WGS sequence"/>
</dbReference>
<dbReference type="Proteomes" id="UP000251314">
    <property type="component" value="Unassembled WGS sequence"/>
</dbReference>
<proteinExistence type="predicted"/>
<protein>
    <submittedName>
        <fullName evidence="6">Uncharacterized protein</fullName>
    </submittedName>
</protein>
<keyword evidence="7" id="KW-1185">Reference proteome</keyword>
<dbReference type="Proteomes" id="UP000736787">
    <property type="component" value="Unassembled WGS sequence"/>
</dbReference>
<dbReference type="Proteomes" id="UP000760860">
    <property type="component" value="Unassembled WGS sequence"/>
</dbReference>
<dbReference type="VEuPathDB" id="FungiDB:PC110_g14668"/>
<dbReference type="Proteomes" id="UP000774804">
    <property type="component" value="Unassembled WGS sequence"/>
</dbReference>
<comment type="caution">
    <text evidence="6">The sequence shown here is derived from an EMBL/GenBank/DDBJ whole genome shotgun (WGS) entry which is preliminary data.</text>
</comment>
<sequence length="111" mass="12233">MAIVIKTFTEGEGIFSGMDAEETLWSSIRPYADGLTDGDVMRFCLRQLPVPFLATHTRGSTLKEVQGMLKDVTKEDELELTTSLQRLALRDSSGGTKAQERRTQLAPSNVA</sequence>
<dbReference type="EMBL" id="MJFZ01000457">
    <property type="protein sequence ID" value="RAW28973.1"/>
    <property type="molecule type" value="Genomic_DNA"/>
</dbReference>